<dbReference type="PROSITE" id="PS50835">
    <property type="entry name" value="IG_LIKE"/>
    <property type="match status" value="16"/>
</dbReference>
<feature type="domain" description="Ig-like" evidence="8">
    <location>
        <begin position="503"/>
        <end position="587"/>
    </location>
</feature>
<dbReference type="GeneID" id="113401140"/>
<feature type="domain" description="Ig-like" evidence="8">
    <location>
        <begin position="5757"/>
        <end position="5847"/>
    </location>
</feature>
<feature type="compositionally biased region" description="Polar residues" evidence="7">
    <location>
        <begin position="4637"/>
        <end position="4650"/>
    </location>
</feature>
<evidence type="ECO:0000256" key="1">
    <source>
        <dbReference type="ARBA" id="ARBA00004496"/>
    </source>
</evidence>
<feature type="domain" description="Ig-like" evidence="8">
    <location>
        <begin position="6137"/>
        <end position="6226"/>
    </location>
</feature>
<feature type="compositionally biased region" description="Basic and acidic residues" evidence="7">
    <location>
        <begin position="4713"/>
        <end position="4724"/>
    </location>
</feature>
<feature type="compositionally biased region" description="Polar residues" evidence="7">
    <location>
        <begin position="898"/>
        <end position="912"/>
    </location>
</feature>
<feature type="compositionally biased region" description="Basic and acidic residues" evidence="7">
    <location>
        <begin position="4578"/>
        <end position="4635"/>
    </location>
</feature>
<feature type="domain" description="Ig-like" evidence="8">
    <location>
        <begin position="5875"/>
        <end position="5964"/>
    </location>
</feature>
<feature type="domain" description="Ig-like" evidence="8">
    <location>
        <begin position="4"/>
        <end position="94"/>
    </location>
</feature>
<dbReference type="InterPro" id="IPR003598">
    <property type="entry name" value="Ig_sub2"/>
</dbReference>
<sequence>MEPPSFSTTGPQILRAAPGSDASLVVPLPSGSPPFEFEWSRAGAKLDDRFSKSDDAGGVRLTITAARTGDSGVYTLQASNAAGKDTTRVRLEVSPDEMPTGEDPPTFLRRLQDLTVKVGTRTRFLVEIVSSTECRVTWYRNERRLLEAERIALVRDGNFWCADISAVSVDDAGRWTCTAENVGGRASCSAHLNVLVPKAYKRPEFVEELRALLTEQGTVSLECKVVGVPTPVLRWFKDSREIKAGDVFALTANAEDPTSLGTYTCEAVNCMGRAYSSSKVHVVGRASREGSSRPSSGGITPEPPPIFTKELEDHFIRICEPLTLSCNIVVPPWPRNVVWYNKEGKIDPSERYRVLEDGVGGYLLEVPIAEWPDEGEWKCVVTSTGGRVGISTCYISMDVPKNYRKPRFMENLQAVLTEEGLVSFECKVVGFPTPVLSWFKDGQELKPGDVYQLTGTNSLGSYCCIARNCMGQASSSAELTVEDIQNQLNEDEKLQLFSKNQAPKFLQGLKSIEAKIDEPFRFTIKIAIPPEPTVSWYRDDQPVDESLRCHHGKEERGVFFLDIQNLEFMDQAEWKCVAMNNYGHSVTSCFLKLIIPRHYKKPRFLENLQAILSDEGAVNLECKVIGVPQPVLKWYKDGEELKPGDIHRIISGQDGTCCLGTYTCEAQNCMGIAASSASLLGFEDSMKAKSKKKADEQALQRNLSLSTIHEERTSQMYDTPVGDITLDEKGEISFSFDGKEVSVSLYETPDLTEEEALQIVEMYADQLSENVTEHNVVELPPLRFVKETSTSGNLLMEAIIIDVSPEYFTSPEEDLRTEADIEDISIADENGPPQLSLDQEVEGEDYLEKTIALLSDEIADFPKKVNRKKSDSQRSADDYFSLSRDQSLSEEKKDDDTQILSESDLQSYASARSSGKPKSKSSKPSIEDGQESSDITKTVLLKEDLQNKAIETEASTTTPKTQRRRSRSSRRSSSGSEKSLNKMKDIEIKTEPENLSTNLDINKEIIKTVMNDTSLSLTEVMNEIQILERDIILKSEFMSTTATASNSLEIINSLITPLSEIHSITDAIRETVSESSKNITPLLNTLPQSLKILQDSLTIISKCIDVESDNKTLVKKTCMSIIRNCGNQLHNIIRNLNDTICNESLFVEKMQMTNIETVTTDLINIINYNIDILKSEENKKSEKGSNVQEATLESKHLHATQKAIHELRGSLRSLLFIIDEVDNCNETNYVNIKKSEIILNDMSTPIQDLQTALEQIEILSVTESNSDLQKYNTEIIEKAMESVLKLRTSFEQLSGEESTIENKDGLNEVLNEIKINIREISIQLEELETKTGKFDILSSDNKLETLQKIAQILINLENNLPILESASSVKGHMTEFHKNLTKVLENVIESNDANKYFTLLEICDAVNRMNTSIKSIETNNVLSMASIGNTLKIIYTNVSNNVFEQELNFSMLENISNLLVCIQETINKAEELRINENLEEIKDLSLEKYEENKVNVVLENIEQTIIAISNVISHESSTSKDFSLKKAMENICPILVDLKYCIASSNVKAPEKYEKISEFESLSLSQSIANPLIDLHQNISVLNQVICENADRQEFSLLVEDYAKPLLDLRDTLEILQHDVISQYLDNEPNPELNTSIANVVESLKSCIVMIQEQHVIEAADDMSTLEDISGIKTTADVLPSDEFTMVTVNEMENVQFGEETIPSGSGQALQILKETINTLQDSELLNIIDSIEIPEYSSIKSINIGLEEISAQIESILHPITIESCQELSRFSQLVEIIQPLQEIRQHLSVIDIDNIPVYENKADSTPEKMSLIKENIQNFKNNLNDCLDVLQPAIEITDTAIEISTKISTLRDICNEVNSTLDKLEESITSNKGISTVNNRLKETVNLFVKTINSSDNTEQVKHAIENLYEAVILIKEDLTQFVYYNPESLSIENTFIQLINDMENSIISLEQYNFVNLTKLYSLKKKVIEIKETDKLYNVNQNLAELIAPLDLIYKKMLLDSKAEKEAKEIDSTLFEMQLSYINENIKNVEQFLNLENISINRDDISVVIKLNETVNCILNYMKNTQMSECFKPIMQPIETLGKILHRILSPEKVEDKHRSLKEKAETLLQHMEHYIEIIEIVEEVSAVIKIEDLKESANIVRELQQSIVTSIPSSEVTTESSSNNKVKEEQAEIAQRLHKALMMLQTQALESTQELATTANEDIRQQIIEVISDLQNDFIALKGTNLTIEESLKTAGPEIIQEKTEEYSLDAQTTQVILESEQRNLLDESENTAKPEMIQEKTEVYSQDTQTTQTILESEQRNLLDEFETTASPEMIQEKTEEYSLDAQAAQVILESGQRNLLDESETTAKPEMIQEKSEVYSQDAQTTQVILESEQRNLLDESETTASSEMIQEKTEEYSLDAQAAQVILASEQRNDLDESETSGGPKISQEKTEVSFQDGHTTQVILESGQRNLMDESETTAKPEMIQEKTEVYSQDAQTTQVILESEQRNLLDESETTASSEMIQEKTEEYSLDAQAAQVILASEQRNDLDESETTAGLEIIQEKTEEYSLDVQSAQVFLESEQRNLLDESEKTAKSEMIQEKTEVYSQDAQTNQIILEFEQQNLLDESETTASPEMIQEKTEEYSLDAQAAHVILESEQRNDLNESETSAGPEIRQEKTEVSSHDGHTTQAILESDQRNLLDESENTKDIVSKTEQPIQHLESNDQYQHDKNAEILTQSNIQVNEEEKKLSNDEKSLINVSELKKPSSKFENLATIKDILIENIKEYISDETMVVLSKLSHPLHCEHLKKTIEIATQLWNKTVSESSSPEHTELSSFTTEQIELVLSLNEAILIMYETTIEESQELEIKVGKDALNVFKDVVNNLRCTLQEIISNMNTLTYFAEVSELQPEKTNKDPVENIQPIPSVSHTTPRSNEIEKINEVKCNITDTSSIEVVGSVENNNNILKGGDVSDVKMTISATDLHTAKKEDIIYKMTTDTKNSKEFDEDIKQKPVNKETLIANLSDYISDDIVNVIDKLSPVLNLKNVNESIQTAHHLYNILSLDESDTFNFTTSQLKFALLLDNAVSSLYEFANQETEEYNVLLENCELKKANNVMKELQNNLHALIESTLTQTDLEILDMDDFKVSITKDPLSYRLLICDNFSDAKYSKESMEDNKESILYTKDIEIAVPSPIQTTDELIIQDIQAEVNIKTIKDTTLISEKNVEVTLPNLKEDLQLKKGDIDSIIKLDKLLKEVSDMIDLSCDDNVEPIHNSLDEVQTIIMELKSDFGGTIGDVNETLEDLECNVRSVQLQINEHSPPVLLKEACANLQVLVAHLSDLNDVEKVLRPHTYEITNDILDVCSNDIGQTIDIIETVSCSEKTEKLEHVISNLNKIKDTIKLLRSNFLTNAETLIMGGIEIIQSLDQIEERIFCLEKDLESENNVDVITRDSILSAIHSIYGSISNMRGTVSSVQKKYMYENYGEPSRYFLLSIKNVLLLLKNNERSSWKEFAKSLRKVLNHFEDVKFYINFDKTARLPSDAAFTKIILAELHSVLSEIVLQEAKKLDEELTKHTCDVINYVNKILKEIEQNTTLEVKEKIPIFKELSKHMFELTEKFKLFIENEITSNRNNVVDYNTDVTSLSESTTVQEENIPEKVIEKVVLETDNTQNSLNIEIAGTSTDLLSKKDDKVIEEILVTTVGTEKDASLKEENIESDKLIQEIKEATNIKDQIENKKSQPEDIENIILKLESEEETKEEIKNIDIISAQEHTDNYKINKNEQLTIIDNTNDEKKEEIETSKDAVKIEKGTEVTEYDYNQEIDKNEHLQMEKNVEDIDKISRTTEIVEDVFNQDNIAMIDSNSKEDVAIMESQKENIENKGKIEGNESEIVQYNLLEKDEKHAISNVMEGGEIAKLMEINNENNKPDDASLFIKYSIVENEELMESITNKIEEVVNSNVIIEEIQENINITTDKPISVNISDKSNEGLAIDINFKEKGMLVDEQLPENKIEQDNAISVTLKEEVIKDDIKLEKTSGEGNGDIDQLKRNSIIENKLLEEQKSKTDDSIGKDMKNDSSMDLPTVTKPQSILDHNKNSTSEGEFQEKTLHEIYKDHKETLIQAEKISPENDETMENITIHESILKDIDSNKNTTLNEIIDIVDSENNIQKNVLKKENVVEKLQEGELELQKHVEDKQRLSNTDDVIDNKNIMDIPVPTNIEEQPNLIKDDFKTDRIEKDDGIDKIEEKKLKTKSFHVENDEEITKLIVGQFDEEESIIKTEEKQENKNKEGIIEKDFETENKNLSLIEEKSKDSQKPKEEQISIDKDLKDDTEEKIMEIKEKIKIETMTSLEVVDQVTSPLNISLEIKENVDIKIVENSLNEIIIKENILQIAPTKEDEKLKETGREVDSNLSCLNDEICDEKLETASQGEKHLLNIESTSDIENVSDGVTSISKANCELLSEIYPESKENIYSKSQVDNQNSDLNDKYQQALQIQQTIDNEQGTTINASKVVDIHKKLEIEFISKTETPMTEHIETEIDVLKDTDKQIDQHFKENLDQGKDDVSKIESHIKNEVLEKDEKSNTVVEVTSVSNKIETSENEKETKLIEQQSPKHNEENFDTNKESVKYKSKKEQSPEIKSNEKDITSKEKETFKFISNQLQEETSIEQSELAKQKHKESKDQTQVETVTKEEEEIKTEKRKESSNKQSKEKRRSKKSRETLKQTAVNNEVKPQEAESKELDKGQVNIIEKPDEGPKLQDIPPEGTKNKVDKNEEQPEKEKQDYEENKSIQKGTEAKDVKVDKIKPEKMIVQEKKGDKILTGEKNKIKDNSQVPDTSEQKDKGIISKLDNKSIFEEKENKDKDNFEIDDDSRKLENNILSNNQKQSTEKSFKSTLVKDDHQEVENRKVYPVIKEHSLTDYESEFSRPPGYIAKPFGIEETTSQIEINTKGQTIYKAQTLLGESQLRSSILPHMEQNLNHERQSQIKDRTKALSECRSTLSEKRTSSGRDNRRKPVFSTFLTDRTAVEGSRVKLTCSILSPTDPKITWYKNGKELDNKHKFRSKFVEGLITLEILNAIPSDSGEYSCSIENENGSITSSANLKVYPSFEASPIPPTFTRSIRDNYHLAENELILECRIRGQPLPTITWLKDDKPIALSDRYQAHYLADGVCRLTISSPNAEDSGKYTCKAENSMWSDQISHDVYFTGRKSSLSPNLATVEKVQLSRHVVESRRPHFTNVLSDHKVVSGGTIGLQVEIRGSPIRVEWLREGHSITELYRNAQTYVDHGIYTLALSDVTEQESGLYTCRAYSTQGNVDMNASITVVQPNQYDGKPASIVSRPERDVLISVGEDLNISFRVHGEPKAKVFFMKGIRDITNSQRVCKMTSDDYVKFTLKRTVVSDAGTYCIFARNAYGCDRAFVTVVIRQRASSDSLISDWTYPMDDLAISSVDRNYKSVPDRIPSEPSAVDGGNNWISLAWPKPDQQSRAPILAYKVESWLLGKEGGARWVELGITPRNSFDAFNLKQGEEYHFRVSPRNRYGWGESVQTSVPIGIGLAGDRPEFVDILPGQLKVLVGETATLFCSFKGKPIPEIVWMKNGHEIEEEVGRVSIEINDYSSSLRIEKVKSEDEGRYSCEATNIHGRSSTYSRMAVITDRQIWQADAKLKRERSAGVDGEYPPQFTMRLRDRRVQATYPVRLTCQVVGNPTPTVKWFKNEEEVFFDGRHTASQDEYFYTLEIAPTTLEDGGVYEAMARNGCGAVSCRCSLVVDKGIRAYIAPEFCCGLEPLYHLSEGDELRISAIVEAYPSVGVTWYRDGVRLRPSRRAVMTLDRDGQIELAVASVTGRDAGVYTCTASNEVGTASTSGKVEIVSGDHVIEKTTMPPIVVTSDAPYSKEPMFIRKPRSSEAREGDTVIIECEVIGDPKPDVYWLRDFLKPDYYRDSSHFKRVGAGPAYRFEIPHAKLDYTGAYSIVAKNIHGETKAIISLQILAKDLTCGDDVHNIRYGRVDVIPRFDKELTDLLCYDGDAIEFECSVSGNPDPDIRWLHYNEIVPDCVDFESSYEIGIARLKIKQVTAEDEGTYTCEASNSLGKASSSACLVVYPPGEPNTLSQRLRRPPALLSAASTPRSTPRTTPARSLSRTPGPDPRRFCSPSREIAPKFYTYPYNRVAEEGDTIVFQCAVKGLPPPWATWDKDGIIITPSARISIKEKDEMLRILEIEQVTIEDVGLYRISLENEYGRAEASARLEVITQKGKFYGSTRSYSVSPRKTLPYRRRTPSFSKQD</sequence>
<dbReference type="InterPro" id="IPR003961">
    <property type="entry name" value="FN3_dom"/>
</dbReference>
<feature type="domain" description="Ig-like" evidence="8">
    <location>
        <begin position="105"/>
        <end position="193"/>
    </location>
</feature>
<accession>A0ABM4AYR9</accession>
<dbReference type="Proteomes" id="UP001652626">
    <property type="component" value="Chromosome Z"/>
</dbReference>
<feature type="region of interest" description="Disordered" evidence="7">
    <location>
        <begin position="2900"/>
        <end position="2920"/>
    </location>
</feature>
<evidence type="ECO:0000256" key="3">
    <source>
        <dbReference type="ARBA" id="ARBA00022553"/>
    </source>
</evidence>
<feature type="coiled-coil region" evidence="6">
    <location>
        <begin position="1452"/>
        <end position="1487"/>
    </location>
</feature>
<keyword evidence="2" id="KW-0963">Cytoplasm</keyword>
<feature type="compositionally biased region" description="Basic and acidic residues" evidence="7">
    <location>
        <begin position="4747"/>
        <end position="4810"/>
    </location>
</feature>
<keyword evidence="10" id="KW-1185">Reference proteome</keyword>
<feature type="compositionally biased region" description="Basic and acidic residues" evidence="7">
    <location>
        <begin position="4041"/>
        <end position="4060"/>
    </location>
</feature>
<dbReference type="InterPro" id="IPR013098">
    <property type="entry name" value="Ig_I-set"/>
</dbReference>
<dbReference type="SUPFAM" id="SSF49265">
    <property type="entry name" value="Fibronectin type III"/>
    <property type="match status" value="1"/>
</dbReference>
<dbReference type="InterPro" id="IPR036116">
    <property type="entry name" value="FN3_sf"/>
</dbReference>
<dbReference type="RefSeq" id="XP_064076450.1">
    <property type="nucleotide sequence ID" value="XM_064220380.1"/>
</dbReference>
<feature type="domain" description="Ig-like" evidence="8">
    <location>
        <begin position="5214"/>
        <end position="5302"/>
    </location>
</feature>
<reference evidence="11" key="1">
    <citation type="submission" date="2025-08" db="UniProtKB">
        <authorList>
            <consortium name="RefSeq"/>
        </authorList>
    </citation>
    <scope>IDENTIFICATION</scope>
    <source>
        <tissue evidence="11">Whole body</tissue>
    </source>
</reference>
<dbReference type="PANTHER" id="PTHR35971:SF5">
    <property type="entry name" value="OBSCURIN LIKE CYTOSKELETAL ADAPTOR 1"/>
    <property type="match status" value="1"/>
</dbReference>
<evidence type="ECO:0000313" key="10">
    <source>
        <dbReference type="Proteomes" id="UP001652626"/>
    </source>
</evidence>
<keyword evidence="6" id="KW-0175">Coiled coil</keyword>
<feature type="region of interest" description="Disordered" evidence="7">
    <location>
        <begin position="4973"/>
        <end position="4993"/>
    </location>
</feature>
<dbReference type="CDD" id="cd00063">
    <property type="entry name" value="FN3"/>
    <property type="match status" value="1"/>
</dbReference>
<dbReference type="SMART" id="SM00060">
    <property type="entry name" value="FN3"/>
    <property type="match status" value="1"/>
</dbReference>
<dbReference type="InterPro" id="IPR036179">
    <property type="entry name" value="Ig-like_dom_sf"/>
</dbReference>
<feature type="compositionally biased region" description="Basic and acidic residues" evidence="7">
    <location>
        <begin position="887"/>
        <end position="896"/>
    </location>
</feature>
<protein>
    <submittedName>
        <fullName evidence="11">Muscle M-line assembly protein unc-89-like isoform X1</fullName>
    </submittedName>
</protein>
<feature type="domain" description="Ig-like" evidence="8">
    <location>
        <begin position="5095"/>
        <end position="5180"/>
    </location>
</feature>
<keyword evidence="4" id="KW-0677">Repeat</keyword>
<feature type="domain" description="Ig-like" evidence="8">
    <location>
        <begin position="5990"/>
        <end position="6078"/>
    </location>
</feature>
<dbReference type="Pfam" id="PF00041">
    <property type="entry name" value="fn3"/>
    <property type="match status" value="1"/>
</dbReference>
<feature type="coiled-coil region" evidence="6">
    <location>
        <begin position="4157"/>
        <end position="4184"/>
    </location>
</feature>
<feature type="domain" description="Ig-like" evidence="8">
    <location>
        <begin position="203"/>
        <end position="283"/>
    </location>
</feature>
<evidence type="ECO:0000256" key="4">
    <source>
        <dbReference type="ARBA" id="ARBA00022737"/>
    </source>
</evidence>
<feature type="domain" description="Ig-like" evidence="8">
    <location>
        <begin position="406"/>
        <end position="480"/>
    </location>
</feature>
<dbReference type="CDD" id="cd00096">
    <property type="entry name" value="Ig"/>
    <property type="match status" value="4"/>
</dbReference>
<dbReference type="SMART" id="SM00409">
    <property type="entry name" value="IG"/>
    <property type="match status" value="16"/>
</dbReference>
<feature type="compositionally biased region" description="Polar residues" evidence="7">
    <location>
        <begin position="2910"/>
        <end position="2920"/>
    </location>
</feature>
<feature type="region of interest" description="Disordered" evidence="7">
    <location>
        <begin position="4041"/>
        <end position="4083"/>
    </location>
</feature>
<feature type="domain" description="Fibronectin type-III" evidence="9">
    <location>
        <begin position="5440"/>
        <end position="5536"/>
    </location>
</feature>
<dbReference type="Gene3D" id="2.60.40.10">
    <property type="entry name" value="Immunoglobulins"/>
    <property type="match status" value="18"/>
</dbReference>
<dbReference type="InterPro" id="IPR013783">
    <property type="entry name" value="Ig-like_fold"/>
</dbReference>
<organism evidence="10 11">
    <name type="scientific">Vanessa tameamea</name>
    <name type="common">Kamehameha butterfly</name>
    <dbReference type="NCBI Taxonomy" id="334116"/>
    <lineage>
        <taxon>Eukaryota</taxon>
        <taxon>Metazoa</taxon>
        <taxon>Ecdysozoa</taxon>
        <taxon>Arthropoda</taxon>
        <taxon>Hexapoda</taxon>
        <taxon>Insecta</taxon>
        <taxon>Pterygota</taxon>
        <taxon>Neoptera</taxon>
        <taxon>Endopterygota</taxon>
        <taxon>Lepidoptera</taxon>
        <taxon>Glossata</taxon>
        <taxon>Ditrysia</taxon>
        <taxon>Papilionoidea</taxon>
        <taxon>Nymphalidae</taxon>
        <taxon>Nymphalinae</taxon>
        <taxon>Vanessa</taxon>
    </lineage>
</organism>
<dbReference type="SMART" id="SM00406">
    <property type="entry name" value="IGv"/>
    <property type="match status" value="3"/>
</dbReference>
<feature type="region of interest" description="Disordered" evidence="7">
    <location>
        <begin position="6087"/>
        <end position="6128"/>
    </location>
</feature>
<feature type="compositionally biased region" description="Basic and acidic residues" evidence="7">
    <location>
        <begin position="4678"/>
        <end position="4690"/>
    </location>
</feature>
<feature type="domain" description="Ig-like" evidence="8">
    <location>
        <begin position="5658"/>
        <end position="5746"/>
    </location>
</feature>
<feature type="coiled-coil region" evidence="6">
    <location>
        <begin position="3089"/>
        <end position="3116"/>
    </location>
</feature>
<feature type="domain" description="Ig-like" evidence="8">
    <location>
        <begin position="4995"/>
        <end position="5083"/>
    </location>
</feature>
<feature type="region of interest" description="Disordered" evidence="7">
    <location>
        <begin position="2418"/>
        <end position="2443"/>
    </location>
</feature>
<feature type="compositionally biased region" description="Basic residues" evidence="7">
    <location>
        <begin position="961"/>
        <end position="970"/>
    </location>
</feature>
<dbReference type="InterPro" id="IPR003599">
    <property type="entry name" value="Ig_sub"/>
</dbReference>
<feature type="region of interest" description="Disordered" evidence="7">
    <location>
        <begin position="2643"/>
        <end position="2688"/>
    </location>
</feature>
<evidence type="ECO:0000313" key="11">
    <source>
        <dbReference type="RefSeq" id="XP_064076450.1"/>
    </source>
</evidence>
<dbReference type="SMART" id="SM00408">
    <property type="entry name" value="IGc2"/>
    <property type="match status" value="15"/>
</dbReference>
<feature type="coiled-coil region" evidence="6">
    <location>
        <begin position="3695"/>
        <end position="3749"/>
    </location>
</feature>
<feature type="domain" description="Ig-like" evidence="8">
    <location>
        <begin position="304"/>
        <end position="396"/>
    </location>
</feature>
<proteinExistence type="predicted"/>
<feature type="compositionally biased region" description="Basic and acidic residues" evidence="7">
    <location>
        <begin position="2661"/>
        <end position="2674"/>
    </location>
</feature>
<evidence type="ECO:0000256" key="5">
    <source>
        <dbReference type="ARBA" id="ARBA00023157"/>
    </source>
</evidence>
<feature type="compositionally biased region" description="Low complexity" evidence="7">
    <location>
        <begin position="6100"/>
        <end position="6121"/>
    </location>
</feature>
<feature type="region of interest" description="Disordered" evidence="7">
    <location>
        <begin position="6237"/>
        <end position="6262"/>
    </location>
</feature>
<feature type="compositionally biased region" description="Basic and acidic residues" evidence="7">
    <location>
        <begin position="4973"/>
        <end position="4990"/>
    </location>
</feature>
<evidence type="ECO:0000256" key="7">
    <source>
        <dbReference type="SAM" id="MobiDB-lite"/>
    </source>
</evidence>
<evidence type="ECO:0000259" key="9">
    <source>
        <dbReference type="PROSITE" id="PS50853"/>
    </source>
</evidence>
<name>A0ABM4AYR9_VANTA</name>
<feature type="compositionally biased region" description="Polar residues" evidence="7">
    <location>
        <begin position="4061"/>
        <end position="4071"/>
    </location>
</feature>
<dbReference type="SUPFAM" id="SSF48726">
    <property type="entry name" value="Immunoglobulin"/>
    <property type="match status" value="17"/>
</dbReference>
<dbReference type="Pfam" id="PF07679">
    <property type="entry name" value="I-set"/>
    <property type="match status" value="17"/>
</dbReference>
<dbReference type="PROSITE" id="PS50853">
    <property type="entry name" value="FN3"/>
    <property type="match status" value="1"/>
</dbReference>
<evidence type="ECO:0000259" key="8">
    <source>
        <dbReference type="PROSITE" id="PS50835"/>
    </source>
</evidence>
<feature type="compositionally biased region" description="Basic and acidic residues" evidence="7">
    <location>
        <begin position="4652"/>
        <end position="4665"/>
    </location>
</feature>
<feature type="domain" description="Ig-like" evidence="8">
    <location>
        <begin position="5540"/>
        <end position="5633"/>
    </location>
</feature>
<dbReference type="InterPro" id="IPR052385">
    <property type="entry name" value="Obscurin/Obscurin-like_Reg"/>
</dbReference>
<keyword evidence="5" id="KW-1015">Disulfide bond</keyword>
<gene>
    <name evidence="11" type="primary">LOC113401140</name>
</gene>
<feature type="region of interest" description="Disordered" evidence="7">
    <location>
        <begin position="4572"/>
        <end position="4849"/>
    </location>
</feature>
<feature type="domain" description="Ig-like" evidence="8">
    <location>
        <begin position="602"/>
        <end position="680"/>
    </location>
</feature>
<feature type="region of interest" description="Disordered" evidence="7">
    <location>
        <begin position="865"/>
        <end position="986"/>
    </location>
</feature>
<dbReference type="InterPro" id="IPR007110">
    <property type="entry name" value="Ig-like_dom"/>
</dbReference>
<feature type="compositionally biased region" description="Basic and acidic residues" evidence="7">
    <location>
        <begin position="4818"/>
        <end position="4849"/>
    </location>
</feature>
<dbReference type="InterPro" id="IPR013106">
    <property type="entry name" value="Ig_V-set"/>
</dbReference>
<feature type="compositionally biased region" description="Basic and acidic residues" evidence="7">
    <location>
        <begin position="865"/>
        <end position="877"/>
    </location>
</feature>
<comment type="subcellular location">
    <subcellularLocation>
        <location evidence="1">Cytoplasm</location>
    </subcellularLocation>
</comment>
<keyword evidence="3" id="KW-0597">Phosphoprotein</keyword>
<evidence type="ECO:0000256" key="6">
    <source>
        <dbReference type="SAM" id="Coils"/>
    </source>
</evidence>
<evidence type="ECO:0000256" key="2">
    <source>
        <dbReference type="ARBA" id="ARBA00022490"/>
    </source>
</evidence>
<dbReference type="PANTHER" id="PTHR35971">
    <property type="entry name" value="SI:DKEY-31G6.6"/>
    <property type="match status" value="1"/>
</dbReference>